<comment type="caution">
    <text evidence="1">The sequence shown here is derived from an EMBL/GenBank/DDBJ whole genome shotgun (WGS) entry which is preliminary data.</text>
</comment>
<dbReference type="Proteomes" id="UP001152797">
    <property type="component" value="Unassembled WGS sequence"/>
</dbReference>
<name>A0A9P1CY20_9DINO</name>
<sequence>MVRMTECTVALEGIGTIEGLGVVDREWMSVVWRVVLEGIGNLPTMVSYNKGRAIVESPEAELVAVHFVGQGDYERALAIWIDQSRPSLFQGESLIPT</sequence>
<dbReference type="EMBL" id="CAMXCT010002564">
    <property type="protein sequence ID" value="CAI3998993.1"/>
    <property type="molecule type" value="Genomic_DNA"/>
</dbReference>
<proteinExistence type="predicted"/>
<evidence type="ECO:0000313" key="3">
    <source>
        <dbReference type="Proteomes" id="UP001152797"/>
    </source>
</evidence>
<protein>
    <submittedName>
        <fullName evidence="1">Uncharacterized protein</fullName>
    </submittedName>
</protein>
<dbReference type="EMBL" id="CAMXCT020002564">
    <property type="protein sequence ID" value="CAL1152368.1"/>
    <property type="molecule type" value="Genomic_DNA"/>
</dbReference>
<organism evidence="1">
    <name type="scientific">Cladocopium goreaui</name>
    <dbReference type="NCBI Taxonomy" id="2562237"/>
    <lineage>
        <taxon>Eukaryota</taxon>
        <taxon>Sar</taxon>
        <taxon>Alveolata</taxon>
        <taxon>Dinophyceae</taxon>
        <taxon>Suessiales</taxon>
        <taxon>Symbiodiniaceae</taxon>
        <taxon>Cladocopium</taxon>
    </lineage>
</organism>
<keyword evidence="3" id="KW-1185">Reference proteome</keyword>
<dbReference type="EMBL" id="CAMXCT030002564">
    <property type="protein sequence ID" value="CAL4786305.1"/>
    <property type="molecule type" value="Genomic_DNA"/>
</dbReference>
<evidence type="ECO:0000313" key="1">
    <source>
        <dbReference type="EMBL" id="CAI3998993.1"/>
    </source>
</evidence>
<gene>
    <name evidence="1" type="ORF">C1SCF055_LOCUS25245</name>
</gene>
<dbReference type="AlphaFoldDB" id="A0A9P1CY20"/>
<evidence type="ECO:0000313" key="2">
    <source>
        <dbReference type="EMBL" id="CAL4786305.1"/>
    </source>
</evidence>
<accession>A0A9P1CY20</accession>
<reference evidence="1" key="1">
    <citation type="submission" date="2022-10" db="EMBL/GenBank/DDBJ databases">
        <authorList>
            <person name="Chen Y."/>
            <person name="Dougan E. K."/>
            <person name="Chan C."/>
            <person name="Rhodes N."/>
            <person name="Thang M."/>
        </authorList>
    </citation>
    <scope>NUCLEOTIDE SEQUENCE</scope>
</reference>
<reference evidence="2 3" key="2">
    <citation type="submission" date="2024-05" db="EMBL/GenBank/DDBJ databases">
        <authorList>
            <person name="Chen Y."/>
            <person name="Shah S."/>
            <person name="Dougan E. K."/>
            <person name="Thang M."/>
            <person name="Chan C."/>
        </authorList>
    </citation>
    <scope>NUCLEOTIDE SEQUENCE [LARGE SCALE GENOMIC DNA]</scope>
</reference>